<dbReference type="InParanoid" id="A0A4R6QH73"/>
<keyword evidence="3 6" id="KW-0812">Transmembrane</keyword>
<evidence type="ECO:0000256" key="2">
    <source>
        <dbReference type="ARBA" id="ARBA00022475"/>
    </source>
</evidence>
<dbReference type="GO" id="GO:0009055">
    <property type="term" value="F:electron transfer activity"/>
    <property type="evidence" value="ECO:0007669"/>
    <property type="project" value="InterPro"/>
</dbReference>
<dbReference type="OrthoDB" id="196472at2"/>
<feature type="domain" description="Cytochrome b561 bacterial/Ni-hydrogenase" evidence="7">
    <location>
        <begin position="14"/>
        <end position="188"/>
    </location>
</feature>
<evidence type="ECO:0000313" key="8">
    <source>
        <dbReference type="EMBL" id="TDP62549.1"/>
    </source>
</evidence>
<name>A0A4R6QH73_9BURK</name>
<keyword evidence="9" id="KW-1185">Reference proteome</keyword>
<dbReference type="AlphaFoldDB" id="A0A4R6QH73"/>
<keyword evidence="4 6" id="KW-1133">Transmembrane helix</keyword>
<gene>
    <name evidence="8" type="ORF">DES47_107127</name>
</gene>
<evidence type="ECO:0000259" key="7">
    <source>
        <dbReference type="Pfam" id="PF01292"/>
    </source>
</evidence>
<dbReference type="GO" id="GO:0022904">
    <property type="term" value="P:respiratory electron transport chain"/>
    <property type="evidence" value="ECO:0007669"/>
    <property type="project" value="InterPro"/>
</dbReference>
<comment type="subcellular location">
    <subcellularLocation>
        <location evidence="1">Cell membrane</location>
        <topology evidence="1">Multi-pass membrane protein</topology>
    </subcellularLocation>
</comment>
<accession>A0A4R6QH73</accession>
<keyword evidence="5 6" id="KW-0472">Membrane</keyword>
<proteinExistence type="predicted"/>
<dbReference type="SUPFAM" id="SSF81342">
    <property type="entry name" value="Transmembrane di-heme cytochromes"/>
    <property type="match status" value="1"/>
</dbReference>
<dbReference type="Pfam" id="PF01292">
    <property type="entry name" value="Ni_hydr_CYTB"/>
    <property type="match status" value="1"/>
</dbReference>
<dbReference type="EMBL" id="SNXS01000007">
    <property type="protein sequence ID" value="TDP62549.1"/>
    <property type="molecule type" value="Genomic_DNA"/>
</dbReference>
<dbReference type="GO" id="GO:0020037">
    <property type="term" value="F:heme binding"/>
    <property type="evidence" value="ECO:0007669"/>
    <property type="project" value="TreeGrafter"/>
</dbReference>
<organism evidence="8 9">
    <name type="scientific">Roseateles toxinivorans</name>
    <dbReference type="NCBI Taxonomy" id="270368"/>
    <lineage>
        <taxon>Bacteria</taxon>
        <taxon>Pseudomonadati</taxon>
        <taxon>Pseudomonadota</taxon>
        <taxon>Betaproteobacteria</taxon>
        <taxon>Burkholderiales</taxon>
        <taxon>Sphaerotilaceae</taxon>
        <taxon>Roseateles</taxon>
    </lineage>
</organism>
<feature type="transmembrane region" description="Helical" evidence="6">
    <location>
        <begin position="105"/>
        <end position="125"/>
    </location>
</feature>
<dbReference type="Proteomes" id="UP000295361">
    <property type="component" value="Unassembled WGS sequence"/>
</dbReference>
<evidence type="ECO:0000256" key="1">
    <source>
        <dbReference type="ARBA" id="ARBA00004651"/>
    </source>
</evidence>
<evidence type="ECO:0000256" key="5">
    <source>
        <dbReference type="ARBA" id="ARBA00023136"/>
    </source>
</evidence>
<evidence type="ECO:0000256" key="4">
    <source>
        <dbReference type="ARBA" id="ARBA00022989"/>
    </source>
</evidence>
<reference evidence="8 9" key="1">
    <citation type="submission" date="2019-03" db="EMBL/GenBank/DDBJ databases">
        <title>Genomic Encyclopedia of Type Strains, Phase IV (KMG-IV): sequencing the most valuable type-strain genomes for metagenomic binning, comparative biology and taxonomic classification.</title>
        <authorList>
            <person name="Goeker M."/>
        </authorList>
    </citation>
    <scope>NUCLEOTIDE SEQUENCE [LARGE SCALE GENOMIC DNA]</scope>
    <source>
        <strain evidence="8 9">DSM 16998</strain>
    </source>
</reference>
<feature type="transmembrane region" description="Helical" evidence="6">
    <location>
        <begin position="209"/>
        <end position="230"/>
    </location>
</feature>
<feature type="transmembrane region" description="Helical" evidence="6">
    <location>
        <begin position="159"/>
        <end position="177"/>
    </location>
</feature>
<sequence length="234" mass="25330">MPASPEASTRPVRVWDLPTRLFHWSLALCVVGSIVSAKIGGNLMDWHMRLGYAAFTLLLFRILWGLVGGRWSRFASFLYSPQALIRYLRGKPLPGEHFEVGHSPLGALSVFGLLAVLVAQVGTGLFADDEIATTGPLIRFVSGATSSLLTGYHKHWGQWIIYGLVALHVLAILFYVFKRGKPLVRPMLVGDKQLAAEVPASRDGAGPRLLALILLLACAGLVAWLIALGAQPGL</sequence>
<dbReference type="InterPro" id="IPR011577">
    <property type="entry name" value="Cyt_b561_bac/Ni-Hgenase"/>
</dbReference>
<dbReference type="PANTHER" id="PTHR30485">
    <property type="entry name" value="NI/FE-HYDROGENASE 1 B-TYPE CYTOCHROME SUBUNIT"/>
    <property type="match status" value="1"/>
</dbReference>
<dbReference type="Gene3D" id="1.20.950.20">
    <property type="entry name" value="Transmembrane di-heme cytochromes, Chain C"/>
    <property type="match status" value="1"/>
</dbReference>
<evidence type="ECO:0000256" key="3">
    <source>
        <dbReference type="ARBA" id="ARBA00022692"/>
    </source>
</evidence>
<dbReference type="FunCoup" id="A0A4R6QH73">
    <property type="interactions" value="202"/>
</dbReference>
<dbReference type="RefSeq" id="WP_133703012.1">
    <property type="nucleotide sequence ID" value="NZ_SNXS01000007.1"/>
</dbReference>
<keyword evidence="2" id="KW-1003">Cell membrane</keyword>
<feature type="transmembrane region" description="Helical" evidence="6">
    <location>
        <begin position="52"/>
        <end position="71"/>
    </location>
</feature>
<dbReference type="InterPro" id="IPR051542">
    <property type="entry name" value="Hydrogenase_cytochrome"/>
</dbReference>
<dbReference type="PANTHER" id="PTHR30485:SF2">
    <property type="entry name" value="BLL0597 PROTEIN"/>
    <property type="match status" value="1"/>
</dbReference>
<dbReference type="InterPro" id="IPR016174">
    <property type="entry name" value="Di-haem_cyt_TM"/>
</dbReference>
<protein>
    <submittedName>
        <fullName evidence="8">Cytochrome b</fullName>
    </submittedName>
</protein>
<evidence type="ECO:0000313" key="9">
    <source>
        <dbReference type="Proteomes" id="UP000295361"/>
    </source>
</evidence>
<dbReference type="GO" id="GO:0005886">
    <property type="term" value="C:plasma membrane"/>
    <property type="evidence" value="ECO:0007669"/>
    <property type="project" value="UniProtKB-SubCell"/>
</dbReference>
<feature type="transmembrane region" description="Helical" evidence="6">
    <location>
        <begin position="21"/>
        <end position="40"/>
    </location>
</feature>
<evidence type="ECO:0000256" key="6">
    <source>
        <dbReference type="SAM" id="Phobius"/>
    </source>
</evidence>
<comment type="caution">
    <text evidence="8">The sequence shown here is derived from an EMBL/GenBank/DDBJ whole genome shotgun (WGS) entry which is preliminary data.</text>
</comment>